<evidence type="ECO:0000256" key="1">
    <source>
        <dbReference type="SAM" id="Phobius"/>
    </source>
</evidence>
<accession>A0A7X5URW4</accession>
<keyword evidence="1" id="KW-1133">Transmembrane helix</keyword>
<comment type="caution">
    <text evidence="2">The sequence shown here is derived from an EMBL/GenBank/DDBJ whole genome shotgun (WGS) entry which is preliminary data.</text>
</comment>
<protein>
    <submittedName>
        <fullName evidence="2">Type II secretory pathway component PulK</fullName>
    </submittedName>
</protein>
<sequence>MNRLPRGDRWLVALLAVATVAAVIVAVNATLGAYCG</sequence>
<keyword evidence="1" id="KW-0812">Transmembrane</keyword>
<feature type="transmembrane region" description="Helical" evidence="1">
    <location>
        <begin position="12"/>
        <end position="34"/>
    </location>
</feature>
<name>A0A7X5URW4_9PSEU</name>
<proteinExistence type="predicted"/>
<keyword evidence="3" id="KW-1185">Reference proteome</keyword>
<organism evidence="2 3">
    <name type="scientific">Saccharomonospora amisosensis</name>
    <dbReference type="NCBI Taxonomy" id="1128677"/>
    <lineage>
        <taxon>Bacteria</taxon>
        <taxon>Bacillati</taxon>
        <taxon>Actinomycetota</taxon>
        <taxon>Actinomycetes</taxon>
        <taxon>Pseudonocardiales</taxon>
        <taxon>Pseudonocardiaceae</taxon>
        <taxon>Saccharomonospora</taxon>
    </lineage>
</organism>
<evidence type="ECO:0000313" key="2">
    <source>
        <dbReference type="EMBL" id="NIJ13066.1"/>
    </source>
</evidence>
<dbReference type="EMBL" id="JAAOYM010000001">
    <property type="protein sequence ID" value="NIJ13066.1"/>
    <property type="molecule type" value="Genomic_DNA"/>
</dbReference>
<gene>
    <name evidence="2" type="ORF">FHU38_003410</name>
</gene>
<evidence type="ECO:0000313" key="3">
    <source>
        <dbReference type="Proteomes" id="UP000545493"/>
    </source>
</evidence>
<dbReference type="AlphaFoldDB" id="A0A7X5URW4"/>
<keyword evidence="1" id="KW-0472">Membrane</keyword>
<dbReference type="Proteomes" id="UP000545493">
    <property type="component" value="Unassembled WGS sequence"/>
</dbReference>
<reference evidence="2 3" key="1">
    <citation type="submission" date="2020-03" db="EMBL/GenBank/DDBJ databases">
        <title>Sequencing the genomes of 1000 actinobacteria strains.</title>
        <authorList>
            <person name="Klenk H.-P."/>
        </authorList>
    </citation>
    <scope>NUCLEOTIDE SEQUENCE [LARGE SCALE GENOMIC DNA]</scope>
    <source>
        <strain evidence="2 3">DSM 45685</strain>
    </source>
</reference>